<comment type="catalytic activity">
    <reaction evidence="1">
        <text>S-ubiquitinyl-[E2 ubiquitin-conjugating enzyme]-L-cysteine + [acceptor protein]-L-lysine = [E2 ubiquitin-conjugating enzyme]-L-cysteine + N(6)-ubiquitinyl-[acceptor protein]-L-lysine.</text>
        <dbReference type="EC" id="2.3.2.27"/>
    </reaction>
</comment>
<feature type="domain" description="RING-type" evidence="14">
    <location>
        <begin position="328"/>
        <end position="368"/>
    </location>
</feature>
<dbReference type="SUPFAM" id="SSF57850">
    <property type="entry name" value="RING/U-box"/>
    <property type="match status" value="1"/>
</dbReference>
<feature type="transmembrane region" description="Helical" evidence="13">
    <location>
        <begin position="266"/>
        <end position="287"/>
    </location>
</feature>
<organism evidence="15 16">
    <name type="scientific">Adiantum capillus-veneris</name>
    <name type="common">Maidenhair fern</name>
    <dbReference type="NCBI Taxonomy" id="13818"/>
    <lineage>
        <taxon>Eukaryota</taxon>
        <taxon>Viridiplantae</taxon>
        <taxon>Streptophyta</taxon>
        <taxon>Embryophyta</taxon>
        <taxon>Tracheophyta</taxon>
        <taxon>Polypodiopsida</taxon>
        <taxon>Polypodiidae</taxon>
        <taxon>Polypodiales</taxon>
        <taxon>Pteridineae</taxon>
        <taxon>Pteridaceae</taxon>
        <taxon>Vittarioideae</taxon>
        <taxon>Adiantum</taxon>
    </lineage>
</organism>
<evidence type="ECO:0000256" key="9">
    <source>
        <dbReference type="ARBA" id="ARBA00022833"/>
    </source>
</evidence>
<dbReference type="OrthoDB" id="1711136at2759"/>
<dbReference type="PANTHER" id="PTHR47355">
    <property type="entry name" value="E3 UBIQUITIN-PROTEIN LIGASE SPL2"/>
    <property type="match status" value="1"/>
</dbReference>
<dbReference type="EC" id="2.3.2.27" evidence="3"/>
<evidence type="ECO:0000256" key="10">
    <source>
        <dbReference type="ARBA" id="ARBA00022989"/>
    </source>
</evidence>
<evidence type="ECO:0000256" key="7">
    <source>
        <dbReference type="ARBA" id="ARBA00022771"/>
    </source>
</evidence>
<evidence type="ECO:0000256" key="13">
    <source>
        <dbReference type="SAM" id="Phobius"/>
    </source>
</evidence>
<evidence type="ECO:0000313" key="16">
    <source>
        <dbReference type="Proteomes" id="UP000886520"/>
    </source>
</evidence>
<evidence type="ECO:0000256" key="11">
    <source>
        <dbReference type="ARBA" id="ARBA00023136"/>
    </source>
</evidence>
<dbReference type="GO" id="GO:0016020">
    <property type="term" value="C:membrane"/>
    <property type="evidence" value="ECO:0007669"/>
    <property type="project" value="UniProtKB-SubCell"/>
</dbReference>
<keyword evidence="8" id="KW-0833">Ubl conjugation pathway</keyword>
<evidence type="ECO:0000256" key="2">
    <source>
        <dbReference type="ARBA" id="ARBA00004141"/>
    </source>
</evidence>
<evidence type="ECO:0000256" key="6">
    <source>
        <dbReference type="ARBA" id="ARBA00022723"/>
    </source>
</evidence>
<name>A0A9D4V204_ADICA</name>
<keyword evidence="7 12" id="KW-0863">Zinc-finger</keyword>
<evidence type="ECO:0000259" key="14">
    <source>
        <dbReference type="PROSITE" id="PS50089"/>
    </source>
</evidence>
<evidence type="ECO:0000313" key="15">
    <source>
        <dbReference type="EMBL" id="KAI5078193.1"/>
    </source>
</evidence>
<evidence type="ECO:0000256" key="4">
    <source>
        <dbReference type="ARBA" id="ARBA00022679"/>
    </source>
</evidence>
<dbReference type="InterPro" id="IPR013083">
    <property type="entry name" value="Znf_RING/FYVE/PHD"/>
</dbReference>
<keyword evidence="6" id="KW-0479">Metal-binding</keyword>
<dbReference type="AlphaFoldDB" id="A0A9D4V204"/>
<keyword evidence="11 13" id="KW-0472">Membrane</keyword>
<dbReference type="GO" id="GO:0016567">
    <property type="term" value="P:protein ubiquitination"/>
    <property type="evidence" value="ECO:0007669"/>
    <property type="project" value="InterPro"/>
</dbReference>
<gene>
    <name evidence="15" type="ORF">GOP47_0008017</name>
</gene>
<protein>
    <recommendedName>
        <fullName evidence="3">RING-type E3 ubiquitin transferase</fullName>
        <ecNumber evidence="3">2.3.2.27</ecNumber>
    </recommendedName>
</protein>
<comment type="subcellular location">
    <subcellularLocation>
        <location evidence="2">Membrane</location>
        <topology evidence="2">Multi-pass membrane protein</topology>
    </subcellularLocation>
</comment>
<dbReference type="PANTHER" id="PTHR47355:SF1">
    <property type="entry name" value="E3 UBIQUITIN-PROTEIN LIGASE SPL2"/>
    <property type="match status" value="1"/>
</dbReference>
<proteinExistence type="predicted"/>
<sequence length="380" mass="43313">MESNEEELCAALTRVALAGDGVVLGLGMAVLAIRTWLRFYLHSRALYQLEDTRVSRIADLRDLISKQESKPLVIVRGKVNSKLLIDSQWRRKGDDLLTTHNGANKAVIVQRTQTCLYNEWRGLLGWSSDLRGLLGWGSLKEQVTVSIQKVPFVLVESQGFHRGAFVHVDLDESKHTLPLTTVYHQLHPVQASPYTFLQAIFGRGYPVGLLDEEKVLSPGKDITAVGLLDRAVDSQPVIKSSKQLPLFLTELTKEQLMVNLAMHTRVLLWTGILFSTCAVGVLGYAFFRNWRRYKEWKLERERRREQERRLSVERSEEEVTDVPDGELCVICLLRRRRTAFLHCGHLVCCVHCAQRVEQESHARCPVCRQDVNGIVRIYDS</sequence>
<dbReference type="EMBL" id="JABFUD020000007">
    <property type="protein sequence ID" value="KAI5078193.1"/>
    <property type="molecule type" value="Genomic_DNA"/>
</dbReference>
<evidence type="ECO:0000256" key="12">
    <source>
        <dbReference type="PROSITE-ProRule" id="PRU00175"/>
    </source>
</evidence>
<accession>A0A9D4V204</accession>
<dbReference type="Pfam" id="PF12483">
    <property type="entry name" value="GIDE"/>
    <property type="match status" value="1"/>
</dbReference>
<keyword evidence="9" id="KW-0862">Zinc</keyword>
<comment type="caution">
    <text evidence="15">The sequence shown here is derived from an EMBL/GenBank/DDBJ whole genome shotgun (WGS) entry which is preliminary data.</text>
</comment>
<dbReference type="CDD" id="cd23145">
    <property type="entry name" value="RING-HC_SPL2-like"/>
    <property type="match status" value="1"/>
</dbReference>
<evidence type="ECO:0000256" key="3">
    <source>
        <dbReference type="ARBA" id="ARBA00012483"/>
    </source>
</evidence>
<keyword evidence="4" id="KW-0808">Transferase</keyword>
<dbReference type="GO" id="GO:0061630">
    <property type="term" value="F:ubiquitin protein ligase activity"/>
    <property type="evidence" value="ECO:0007669"/>
    <property type="project" value="UniProtKB-EC"/>
</dbReference>
<dbReference type="PROSITE" id="PS50089">
    <property type="entry name" value="ZF_RING_2"/>
    <property type="match status" value="1"/>
</dbReference>
<dbReference type="Proteomes" id="UP000886520">
    <property type="component" value="Chromosome 7"/>
</dbReference>
<dbReference type="GO" id="GO:0008270">
    <property type="term" value="F:zinc ion binding"/>
    <property type="evidence" value="ECO:0007669"/>
    <property type="project" value="UniProtKB-KW"/>
</dbReference>
<reference evidence="15" key="1">
    <citation type="submission" date="2021-01" db="EMBL/GenBank/DDBJ databases">
        <title>Adiantum capillus-veneris genome.</title>
        <authorList>
            <person name="Fang Y."/>
            <person name="Liao Q."/>
        </authorList>
    </citation>
    <scope>NUCLEOTIDE SEQUENCE</scope>
    <source>
        <strain evidence="15">H3</strain>
        <tissue evidence="15">Leaf</tissue>
    </source>
</reference>
<dbReference type="Gene3D" id="3.30.40.10">
    <property type="entry name" value="Zinc/RING finger domain, C3HC4 (zinc finger)"/>
    <property type="match status" value="1"/>
</dbReference>
<dbReference type="InterPro" id="IPR001841">
    <property type="entry name" value="Znf_RING"/>
</dbReference>
<evidence type="ECO:0000256" key="5">
    <source>
        <dbReference type="ARBA" id="ARBA00022692"/>
    </source>
</evidence>
<evidence type="ECO:0000256" key="8">
    <source>
        <dbReference type="ARBA" id="ARBA00022786"/>
    </source>
</evidence>
<dbReference type="InterPro" id="IPR044247">
    <property type="entry name" value="SPL2-like"/>
</dbReference>
<keyword evidence="5 13" id="KW-0812">Transmembrane</keyword>
<keyword evidence="10 13" id="KW-1133">Transmembrane helix</keyword>
<evidence type="ECO:0000256" key="1">
    <source>
        <dbReference type="ARBA" id="ARBA00000900"/>
    </source>
</evidence>
<keyword evidence="16" id="KW-1185">Reference proteome</keyword>
<dbReference type="InterPro" id="IPR022170">
    <property type="entry name" value="MUL1-like"/>
</dbReference>
<dbReference type="Pfam" id="PF13920">
    <property type="entry name" value="zf-C3HC4_3"/>
    <property type="match status" value="1"/>
</dbReference>